<feature type="domain" description="Peptidase S49" evidence="9">
    <location>
        <begin position="120"/>
        <end position="276"/>
    </location>
</feature>
<dbReference type="InterPro" id="IPR047217">
    <property type="entry name" value="S49_SppA_67K_type_N"/>
</dbReference>
<dbReference type="PANTHER" id="PTHR33209">
    <property type="entry name" value="PROTEASE 4"/>
    <property type="match status" value="1"/>
</dbReference>
<dbReference type="SUPFAM" id="SSF52096">
    <property type="entry name" value="ClpP/crotonase"/>
    <property type="match status" value="2"/>
</dbReference>
<dbReference type="Pfam" id="PF01343">
    <property type="entry name" value="Peptidase_S49"/>
    <property type="match status" value="2"/>
</dbReference>
<dbReference type="InterPro" id="IPR004635">
    <property type="entry name" value="Pept_S49_SppA"/>
</dbReference>
<evidence type="ECO:0000256" key="7">
    <source>
        <dbReference type="PIRSR" id="PIRSR001217-1"/>
    </source>
</evidence>
<dbReference type="InterPro" id="IPR047272">
    <property type="entry name" value="S49_SppA_C"/>
</dbReference>
<dbReference type="GO" id="GO:0016020">
    <property type="term" value="C:membrane"/>
    <property type="evidence" value="ECO:0007669"/>
    <property type="project" value="UniProtKB-SubCell"/>
</dbReference>
<dbReference type="CDD" id="cd07023">
    <property type="entry name" value="S49_Sppa_N_C"/>
    <property type="match status" value="1"/>
</dbReference>
<dbReference type="NCBIfam" id="TIGR00706">
    <property type="entry name" value="SppA_dom"/>
    <property type="match status" value="1"/>
</dbReference>
<keyword evidence="3 10" id="KW-0645">Protease</keyword>
<name>A0A225EBL7_9BACT</name>
<sequence length="614" mass="66001">MLTTAVLIAASLYTPADEPKKNPFTGGKSADTKPADKKPAEENDSKIARVAHIKLSGDLDESPVPGEALFGAPPENLRSKLERIRKAAKDDRIQALYLELHDISAGFGKLNELKRAVTEFKATGKKTFVYSEELSTKAFLIALGCDQIYVPEAGGVTLYGMRAEVTFYKDTLDLLKLKADVLRMGTFKAAVEPFISDKMSKENREQITALLNDNFDHEIVAHIIAGRPAQKFTADQVKGIIDQGPFTAKKALALGLVDKLVYEDQLDATFAKQLGVDEVKVQKNYGKAKAQDLDMSNPFALLSALGSQKKSKESKDPKIAVIYAVGAISSGKGGASPLSGGESVGSEPTVAAIREAEKNPTVKAIVLRVDSPGGSALASDMIWRALKTCKKPVIASMGDVAASGGYYIAMAGKKIYAEPGTVTGSIGVFGLKLVTGGLEEYAGMKTEVVSRGKNSGVNSTTFAWSESERAAMMSTIEEIYAQFIDKAVAGRHEAGVKITREQLLSYAGGRVWTGRQAKERGLVDELGTLEDAIAEAKKQAGIDPKKEMELLILPKAETFLDKLMDGDVKMPFGAAKAELRLIPGADKVIKMAAPLLETQKDPVKVLLPFHVEFK</sequence>
<dbReference type="GO" id="GO:0006465">
    <property type="term" value="P:signal peptide processing"/>
    <property type="evidence" value="ECO:0007669"/>
    <property type="project" value="InterPro"/>
</dbReference>
<dbReference type="EMBL" id="NIDE01000001">
    <property type="protein sequence ID" value="OWK47406.1"/>
    <property type="molecule type" value="Genomic_DNA"/>
</dbReference>
<keyword evidence="11" id="KW-1185">Reference proteome</keyword>
<evidence type="ECO:0000256" key="1">
    <source>
        <dbReference type="ARBA" id="ARBA00004370"/>
    </source>
</evidence>
<gene>
    <name evidence="10" type="ORF">FRUB_01105</name>
</gene>
<accession>A0A225EBL7</accession>
<evidence type="ECO:0000256" key="2">
    <source>
        <dbReference type="ARBA" id="ARBA00008683"/>
    </source>
</evidence>
<evidence type="ECO:0000256" key="6">
    <source>
        <dbReference type="ARBA" id="ARBA00023136"/>
    </source>
</evidence>
<dbReference type="Gene3D" id="6.20.330.10">
    <property type="match status" value="2"/>
</dbReference>
<proteinExistence type="inferred from homology"/>
<evidence type="ECO:0000256" key="8">
    <source>
        <dbReference type="SAM" id="MobiDB-lite"/>
    </source>
</evidence>
<dbReference type="CDD" id="cd07018">
    <property type="entry name" value="S49_SppA_67K_type"/>
    <property type="match status" value="1"/>
</dbReference>
<feature type="domain" description="Peptidase S49" evidence="9">
    <location>
        <begin position="387"/>
        <end position="542"/>
    </location>
</feature>
<dbReference type="PIRSF" id="PIRSF001217">
    <property type="entry name" value="Protease_4_SppA"/>
    <property type="match status" value="1"/>
</dbReference>
<organism evidence="10 11">
    <name type="scientific">Fimbriiglobus ruber</name>
    <dbReference type="NCBI Taxonomy" id="1908690"/>
    <lineage>
        <taxon>Bacteria</taxon>
        <taxon>Pseudomonadati</taxon>
        <taxon>Planctomycetota</taxon>
        <taxon>Planctomycetia</taxon>
        <taxon>Gemmatales</taxon>
        <taxon>Gemmataceae</taxon>
        <taxon>Fimbriiglobus</taxon>
    </lineage>
</organism>
<dbReference type="InterPro" id="IPR002142">
    <property type="entry name" value="Peptidase_S49"/>
</dbReference>
<evidence type="ECO:0000256" key="4">
    <source>
        <dbReference type="ARBA" id="ARBA00022801"/>
    </source>
</evidence>
<keyword evidence="5" id="KW-0720">Serine protease</keyword>
<evidence type="ECO:0000313" key="10">
    <source>
        <dbReference type="EMBL" id="OWK47406.1"/>
    </source>
</evidence>
<dbReference type="Proteomes" id="UP000214646">
    <property type="component" value="Unassembled WGS sequence"/>
</dbReference>
<dbReference type="PANTHER" id="PTHR33209:SF1">
    <property type="entry name" value="PEPTIDASE S49 DOMAIN-CONTAINING PROTEIN"/>
    <property type="match status" value="1"/>
</dbReference>
<dbReference type="Gene3D" id="3.90.226.10">
    <property type="entry name" value="2-enoyl-CoA Hydratase, Chain A, domain 1"/>
    <property type="match status" value="2"/>
</dbReference>
<keyword evidence="4" id="KW-0378">Hydrolase</keyword>
<dbReference type="InterPro" id="IPR004634">
    <property type="entry name" value="Pept_S49_pIV"/>
</dbReference>
<dbReference type="GO" id="GO:0008236">
    <property type="term" value="F:serine-type peptidase activity"/>
    <property type="evidence" value="ECO:0007669"/>
    <property type="project" value="UniProtKB-KW"/>
</dbReference>
<comment type="similarity">
    <text evidence="2">Belongs to the peptidase S49 family.</text>
</comment>
<evidence type="ECO:0000256" key="3">
    <source>
        <dbReference type="ARBA" id="ARBA00022670"/>
    </source>
</evidence>
<evidence type="ECO:0000256" key="5">
    <source>
        <dbReference type="ARBA" id="ARBA00022825"/>
    </source>
</evidence>
<evidence type="ECO:0000259" key="9">
    <source>
        <dbReference type="Pfam" id="PF01343"/>
    </source>
</evidence>
<dbReference type="NCBIfam" id="TIGR00705">
    <property type="entry name" value="SppA_67K"/>
    <property type="match status" value="1"/>
</dbReference>
<feature type="compositionally biased region" description="Basic and acidic residues" evidence="8">
    <location>
        <begin position="30"/>
        <end position="45"/>
    </location>
</feature>
<feature type="active site" description="Nucleophile" evidence="7">
    <location>
        <position position="403"/>
    </location>
</feature>
<feature type="active site" description="Proton donor/acceptor" evidence="7">
    <location>
        <position position="188"/>
    </location>
</feature>
<keyword evidence="6" id="KW-0472">Membrane</keyword>
<feature type="region of interest" description="Disordered" evidence="8">
    <location>
        <begin position="16"/>
        <end position="45"/>
    </location>
</feature>
<evidence type="ECO:0000313" key="11">
    <source>
        <dbReference type="Proteomes" id="UP000214646"/>
    </source>
</evidence>
<comment type="subcellular location">
    <subcellularLocation>
        <location evidence="1">Membrane</location>
    </subcellularLocation>
</comment>
<comment type="caution">
    <text evidence="10">The sequence shown here is derived from an EMBL/GenBank/DDBJ whole genome shotgun (WGS) entry which is preliminary data.</text>
</comment>
<dbReference type="InterPro" id="IPR029045">
    <property type="entry name" value="ClpP/crotonase-like_dom_sf"/>
</dbReference>
<reference evidence="11" key="1">
    <citation type="submission" date="2017-06" db="EMBL/GenBank/DDBJ databases">
        <title>Genome analysis of Fimbriiglobus ruber SP5, the first member of the order Planctomycetales with confirmed chitinolytic capability.</title>
        <authorList>
            <person name="Ravin N.V."/>
            <person name="Rakitin A.L."/>
            <person name="Ivanova A.A."/>
            <person name="Beletsky A.V."/>
            <person name="Kulichevskaya I.S."/>
            <person name="Mardanov A.V."/>
            <person name="Dedysh S.N."/>
        </authorList>
    </citation>
    <scope>NUCLEOTIDE SEQUENCE [LARGE SCALE GENOMIC DNA]</scope>
    <source>
        <strain evidence="11">SP5</strain>
    </source>
</reference>
<dbReference type="AlphaFoldDB" id="A0A225EBL7"/>
<protein>
    <submittedName>
        <fullName evidence="10">Protease IV</fullName>
    </submittedName>
</protein>